<proteinExistence type="predicted"/>
<organism evidence="6 7">
    <name type="scientific">Actinomyces radicidentis</name>
    <dbReference type="NCBI Taxonomy" id="111015"/>
    <lineage>
        <taxon>Bacteria</taxon>
        <taxon>Bacillati</taxon>
        <taxon>Actinomycetota</taxon>
        <taxon>Actinomycetes</taxon>
        <taxon>Actinomycetales</taxon>
        <taxon>Actinomycetaceae</taxon>
        <taxon>Actinomyces</taxon>
    </lineage>
</organism>
<dbReference type="InterPro" id="IPR027417">
    <property type="entry name" value="P-loop_NTPase"/>
</dbReference>
<evidence type="ECO:0000256" key="4">
    <source>
        <dbReference type="ARBA" id="ARBA00022967"/>
    </source>
</evidence>
<accession>A0A0X8JGI6</accession>
<dbReference type="PROSITE" id="PS50893">
    <property type="entry name" value="ABC_TRANSPORTER_2"/>
    <property type="match status" value="1"/>
</dbReference>
<evidence type="ECO:0000256" key="2">
    <source>
        <dbReference type="ARBA" id="ARBA00022741"/>
    </source>
</evidence>
<dbReference type="GO" id="GO:0005524">
    <property type="term" value="F:ATP binding"/>
    <property type="evidence" value="ECO:0007669"/>
    <property type="project" value="UniProtKB-KW"/>
</dbReference>
<evidence type="ECO:0000313" key="6">
    <source>
        <dbReference type="EMBL" id="AMD88410.1"/>
    </source>
</evidence>
<protein>
    <submittedName>
        <fullName evidence="6">Hemin ABC transporter ATP-binding protein</fullName>
    </submittedName>
</protein>
<gene>
    <name evidence="6" type="ORF">AXF14_03965</name>
</gene>
<keyword evidence="3 6" id="KW-0067">ATP-binding</keyword>
<dbReference type="KEGG" id="ard:AXF14_03965"/>
<keyword evidence="7" id="KW-1185">Reference proteome</keyword>
<dbReference type="InterPro" id="IPR003593">
    <property type="entry name" value="AAA+_ATPase"/>
</dbReference>
<evidence type="ECO:0000256" key="1">
    <source>
        <dbReference type="ARBA" id="ARBA00022448"/>
    </source>
</evidence>
<dbReference type="OrthoDB" id="3291337at2"/>
<keyword evidence="4" id="KW-1278">Translocase</keyword>
<dbReference type="GO" id="GO:0016887">
    <property type="term" value="F:ATP hydrolysis activity"/>
    <property type="evidence" value="ECO:0007669"/>
    <property type="project" value="InterPro"/>
</dbReference>
<keyword evidence="1" id="KW-0813">Transport</keyword>
<dbReference type="SUPFAM" id="SSF52540">
    <property type="entry name" value="P-loop containing nucleoside triphosphate hydrolases"/>
    <property type="match status" value="1"/>
</dbReference>
<dbReference type="STRING" id="111015.AXF14_03965"/>
<dbReference type="AlphaFoldDB" id="A0A0X8JGI6"/>
<dbReference type="NCBIfam" id="NF010068">
    <property type="entry name" value="PRK13548.1"/>
    <property type="match status" value="1"/>
</dbReference>
<feature type="domain" description="ABC transporter" evidence="5">
    <location>
        <begin position="1"/>
        <end position="231"/>
    </location>
</feature>
<evidence type="ECO:0000259" key="5">
    <source>
        <dbReference type="PROSITE" id="PS50893"/>
    </source>
</evidence>
<evidence type="ECO:0000313" key="7">
    <source>
        <dbReference type="Proteomes" id="UP000065220"/>
    </source>
</evidence>
<keyword evidence="2" id="KW-0547">Nucleotide-binding</keyword>
<evidence type="ECO:0000256" key="3">
    <source>
        <dbReference type="ARBA" id="ARBA00022840"/>
    </source>
</evidence>
<dbReference type="Pfam" id="PF00005">
    <property type="entry name" value="ABC_tran"/>
    <property type="match status" value="1"/>
</dbReference>
<sequence length="248" mass="26139">MRVEAVGVTIGAARLLDDVTLSASGGQVLALVGPNGAGKSTLLSVISGDREPSAGRVLLTGRPVGEWPAKALARHRSVMTQHHAQAFSFTVREAVEMGRAPWPVAEDDEDRVQEAMAGAGVAALAEREVTTLSGGELARTVFGRVLAQDAEVVLLDEPTAALDLHHQELVMSRARRLADDGACVVVVLHDLTLAARYCDLVAVLELGRLVAVGDPAEVLTPELIGAVYHHEVVVMTHPRTGRPVVVPA</sequence>
<dbReference type="Gene3D" id="3.40.50.300">
    <property type="entry name" value="P-loop containing nucleotide triphosphate hydrolases"/>
    <property type="match status" value="1"/>
</dbReference>
<name>A0A0X8JGI6_ACTRD</name>
<reference evidence="7" key="1">
    <citation type="submission" date="2016-02" db="EMBL/GenBank/DDBJ databases">
        <authorList>
            <person name="Holder M.E."/>
            <person name="Ajami N.J."/>
            <person name="Petrosino J.F."/>
        </authorList>
    </citation>
    <scope>NUCLEOTIDE SEQUENCE [LARGE SCALE GENOMIC DNA]</scope>
    <source>
        <strain evidence="7">CCUG 36733</strain>
    </source>
</reference>
<dbReference type="PANTHER" id="PTHR42794:SF1">
    <property type="entry name" value="HEMIN IMPORT ATP-BINDING PROTEIN HMUV"/>
    <property type="match status" value="1"/>
</dbReference>
<dbReference type="Proteomes" id="UP000065220">
    <property type="component" value="Chromosome"/>
</dbReference>
<dbReference type="PANTHER" id="PTHR42794">
    <property type="entry name" value="HEMIN IMPORT ATP-BINDING PROTEIN HMUV"/>
    <property type="match status" value="1"/>
</dbReference>
<dbReference type="CDD" id="cd03214">
    <property type="entry name" value="ABC_Iron-Siderophores_B12_Hemin"/>
    <property type="match status" value="1"/>
</dbReference>
<dbReference type="SMART" id="SM00382">
    <property type="entry name" value="AAA"/>
    <property type="match status" value="1"/>
</dbReference>
<dbReference type="EMBL" id="CP014228">
    <property type="protein sequence ID" value="AMD88410.1"/>
    <property type="molecule type" value="Genomic_DNA"/>
</dbReference>
<dbReference type="InterPro" id="IPR003439">
    <property type="entry name" value="ABC_transporter-like_ATP-bd"/>
</dbReference>